<dbReference type="AlphaFoldDB" id="A0AAW1UA12"/>
<evidence type="ECO:0000313" key="2">
    <source>
        <dbReference type="Proteomes" id="UP001431783"/>
    </source>
</evidence>
<dbReference type="GO" id="GO:0043248">
    <property type="term" value="P:proteasome assembly"/>
    <property type="evidence" value="ECO:0007669"/>
    <property type="project" value="InterPro"/>
</dbReference>
<evidence type="ECO:0008006" key="3">
    <source>
        <dbReference type="Google" id="ProtNLM"/>
    </source>
</evidence>
<comment type="caution">
    <text evidence="1">The sequence shown here is derived from an EMBL/GenBank/DDBJ whole genome shotgun (WGS) entry which is preliminary data.</text>
</comment>
<accession>A0AAW1UA12</accession>
<evidence type="ECO:0000313" key="1">
    <source>
        <dbReference type="EMBL" id="KAK9876860.1"/>
    </source>
</evidence>
<sequence length="142" mass="15809">MENLNSVVSSLQSNQDSSFSNITTFAAKIGDNVTDIVVINFSNQDLLLITQYMKVANLYKVEIDNPDTQLNISDTVYSVSHVSGSESYEALAAIRFLAEKLNLQKTTYVFLDLKTYERSVVTEIIETISEKVKGNDGISKKN</sequence>
<dbReference type="EMBL" id="JARQZJ010000038">
    <property type="protein sequence ID" value="KAK9876860.1"/>
    <property type="molecule type" value="Genomic_DNA"/>
</dbReference>
<dbReference type="Gene3D" id="3.30.230.90">
    <property type="match status" value="1"/>
</dbReference>
<dbReference type="InterPro" id="IPR018788">
    <property type="entry name" value="Proteasome_assmbl_chp_3"/>
</dbReference>
<organism evidence="1 2">
    <name type="scientific">Henosepilachna vigintioctopunctata</name>
    <dbReference type="NCBI Taxonomy" id="420089"/>
    <lineage>
        <taxon>Eukaryota</taxon>
        <taxon>Metazoa</taxon>
        <taxon>Ecdysozoa</taxon>
        <taxon>Arthropoda</taxon>
        <taxon>Hexapoda</taxon>
        <taxon>Insecta</taxon>
        <taxon>Pterygota</taxon>
        <taxon>Neoptera</taxon>
        <taxon>Endopterygota</taxon>
        <taxon>Coleoptera</taxon>
        <taxon>Polyphaga</taxon>
        <taxon>Cucujiformia</taxon>
        <taxon>Coccinelloidea</taxon>
        <taxon>Coccinellidae</taxon>
        <taxon>Epilachninae</taxon>
        <taxon>Epilachnini</taxon>
        <taxon>Henosepilachna</taxon>
    </lineage>
</organism>
<protein>
    <recommendedName>
        <fullName evidence="3">Proteasome assembly chaperone 3</fullName>
    </recommendedName>
</protein>
<keyword evidence="2" id="KW-1185">Reference proteome</keyword>
<name>A0AAW1UA12_9CUCU</name>
<dbReference type="Proteomes" id="UP001431783">
    <property type="component" value="Unassembled WGS sequence"/>
</dbReference>
<gene>
    <name evidence="1" type="ORF">WA026_015093</name>
</gene>
<dbReference type="InterPro" id="IPR053720">
    <property type="entry name" value="Psm_Assembly_Chaperone"/>
</dbReference>
<reference evidence="1 2" key="1">
    <citation type="submission" date="2023-03" db="EMBL/GenBank/DDBJ databases">
        <title>Genome insight into feeding habits of ladybird beetles.</title>
        <authorList>
            <person name="Li H.-S."/>
            <person name="Huang Y.-H."/>
            <person name="Pang H."/>
        </authorList>
    </citation>
    <scope>NUCLEOTIDE SEQUENCE [LARGE SCALE GENOMIC DNA]</scope>
    <source>
        <strain evidence="1">SYSU_2023b</strain>
        <tissue evidence="1">Whole body</tissue>
    </source>
</reference>
<proteinExistence type="predicted"/>
<dbReference type="Pfam" id="PF10178">
    <property type="entry name" value="PAC3"/>
    <property type="match status" value="1"/>
</dbReference>